<gene>
    <name evidence="2" type="ORF">GSPATT00029887001</name>
</gene>
<evidence type="ECO:0000313" key="2">
    <source>
        <dbReference type="EMBL" id="CAK59256.1"/>
    </source>
</evidence>
<dbReference type="InParanoid" id="A0BL39"/>
<dbReference type="GeneID" id="5012438"/>
<keyword evidence="3" id="KW-1185">Reference proteome</keyword>
<reference evidence="2 3" key="1">
    <citation type="journal article" date="2006" name="Nature">
        <title>Global trends of whole-genome duplications revealed by the ciliate Paramecium tetraurelia.</title>
        <authorList>
            <consortium name="Genoscope"/>
            <person name="Aury J.-M."/>
            <person name="Jaillon O."/>
            <person name="Duret L."/>
            <person name="Noel B."/>
            <person name="Jubin C."/>
            <person name="Porcel B.M."/>
            <person name="Segurens B."/>
            <person name="Daubin V."/>
            <person name="Anthouard V."/>
            <person name="Aiach N."/>
            <person name="Arnaiz O."/>
            <person name="Billaut A."/>
            <person name="Beisson J."/>
            <person name="Blanc I."/>
            <person name="Bouhouche K."/>
            <person name="Camara F."/>
            <person name="Duharcourt S."/>
            <person name="Guigo R."/>
            <person name="Gogendeau D."/>
            <person name="Katinka M."/>
            <person name="Keller A.-M."/>
            <person name="Kissmehl R."/>
            <person name="Klotz C."/>
            <person name="Koll F."/>
            <person name="Le Moue A."/>
            <person name="Lepere C."/>
            <person name="Malinsky S."/>
            <person name="Nowacki M."/>
            <person name="Nowak J.K."/>
            <person name="Plattner H."/>
            <person name="Poulain J."/>
            <person name="Ruiz F."/>
            <person name="Serrano V."/>
            <person name="Zagulski M."/>
            <person name="Dessen P."/>
            <person name="Betermier M."/>
            <person name="Weissenbach J."/>
            <person name="Scarpelli C."/>
            <person name="Schachter V."/>
            <person name="Sperling L."/>
            <person name="Meyer E."/>
            <person name="Cohen J."/>
            <person name="Wincker P."/>
        </authorList>
    </citation>
    <scope>NUCLEOTIDE SEQUENCE [LARGE SCALE GENOMIC DNA]</scope>
    <source>
        <strain evidence="2 3">Stock d4-2</strain>
    </source>
</reference>
<keyword evidence="1" id="KW-0175">Coiled coil</keyword>
<dbReference type="KEGG" id="ptm:GSPATT00029887001"/>
<proteinExistence type="predicted"/>
<dbReference type="RefSeq" id="XP_001426654.1">
    <property type="nucleotide sequence ID" value="XM_001426617.1"/>
</dbReference>
<name>A0BL39_PARTE</name>
<protein>
    <submittedName>
        <fullName evidence="2">Uncharacterized protein</fullName>
    </submittedName>
</protein>
<dbReference type="OMA" id="EMYKLQE"/>
<evidence type="ECO:0000256" key="1">
    <source>
        <dbReference type="SAM" id="Coils"/>
    </source>
</evidence>
<dbReference type="OrthoDB" id="294569at2759"/>
<organism evidence="2 3">
    <name type="scientific">Paramecium tetraurelia</name>
    <dbReference type="NCBI Taxonomy" id="5888"/>
    <lineage>
        <taxon>Eukaryota</taxon>
        <taxon>Sar</taxon>
        <taxon>Alveolata</taxon>
        <taxon>Ciliophora</taxon>
        <taxon>Intramacronucleata</taxon>
        <taxon>Oligohymenophorea</taxon>
        <taxon>Peniculida</taxon>
        <taxon>Parameciidae</taxon>
        <taxon>Paramecium</taxon>
    </lineage>
</organism>
<dbReference type="Proteomes" id="UP000000600">
    <property type="component" value="Unassembled WGS sequence"/>
</dbReference>
<dbReference type="EMBL" id="CT868001">
    <property type="protein sequence ID" value="CAK59256.1"/>
    <property type="molecule type" value="Genomic_DNA"/>
</dbReference>
<feature type="coiled-coil region" evidence="1">
    <location>
        <begin position="20"/>
        <end position="47"/>
    </location>
</feature>
<accession>A0BL39</accession>
<sequence>MKSKKKEKSLIKELDGIRSLKNESIDLKELEDKMVKLIEKAAQYYQDQLDNNMAQFYFEYGSILVQILEQSQDSVENSLNCVEISRNDRELKNTQLAFENLEAAKTIIRNRLDKQNIEMYKLQEQLQRKPFQIMIEIRSKINETELEMSLILIRIGDLQTWREDYKDGLLNFYAALDILKNSFNYKELSAVHFKIGNAILLQNENGCEKLSLSHLEQSFRYCYQQFFNKECDIDLSEKNLSKIVIDNDLLKMLIEKMEDTYIQLNEVNACQKEIERWKSSEPILQQEIQYLGKISKQSQEINGIQIKRKN</sequence>
<dbReference type="HOGENOM" id="CLU_898503_0_0_1"/>
<dbReference type="AlphaFoldDB" id="A0BL39"/>
<feature type="coiled-coil region" evidence="1">
    <location>
        <begin position="84"/>
        <end position="118"/>
    </location>
</feature>
<evidence type="ECO:0000313" key="3">
    <source>
        <dbReference type="Proteomes" id="UP000000600"/>
    </source>
</evidence>